<gene>
    <name evidence="1" type="ORF">P872_22950</name>
</gene>
<organism evidence="1 2">
    <name type="scientific">Rhodonellum psychrophilum GCM71 = DSM 17998</name>
    <dbReference type="NCBI Taxonomy" id="1123057"/>
    <lineage>
        <taxon>Bacteria</taxon>
        <taxon>Pseudomonadati</taxon>
        <taxon>Bacteroidota</taxon>
        <taxon>Cytophagia</taxon>
        <taxon>Cytophagales</taxon>
        <taxon>Cytophagaceae</taxon>
        <taxon>Rhodonellum</taxon>
    </lineage>
</organism>
<name>U5C4H3_9BACT</name>
<reference evidence="1 2" key="1">
    <citation type="journal article" date="2013" name="Genome Announc.">
        <title>Draft Genome Sequence of the Psychrophilic and Alkaliphilic Rhodonellum psychrophilum Strain GCM71T.</title>
        <authorList>
            <person name="Hauptmann A.L."/>
            <person name="Glaring M.A."/>
            <person name="Hallin P.F."/>
            <person name="Prieme A."/>
            <person name="Stougaard P."/>
        </authorList>
    </citation>
    <scope>NUCLEOTIDE SEQUENCE [LARGE SCALE GENOMIC DNA]</scope>
    <source>
        <strain evidence="1 2">GCM71</strain>
    </source>
</reference>
<comment type="caution">
    <text evidence="1">The sequence shown here is derived from an EMBL/GenBank/DDBJ whole genome shotgun (WGS) entry which is preliminary data.</text>
</comment>
<sequence length="48" mass="5867">MLNKREGMLYKQQPKTFEICEMLNFSDFIKNVKIFWLFFKTDDLSPKC</sequence>
<dbReference type="EMBL" id="AWXR01000001">
    <property type="protein sequence ID" value="ERM84923.1"/>
    <property type="molecule type" value="Genomic_DNA"/>
</dbReference>
<evidence type="ECO:0000313" key="2">
    <source>
        <dbReference type="Proteomes" id="UP000016843"/>
    </source>
</evidence>
<keyword evidence="2" id="KW-1185">Reference proteome</keyword>
<evidence type="ECO:0000313" key="1">
    <source>
        <dbReference type="EMBL" id="ERM84923.1"/>
    </source>
</evidence>
<proteinExistence type="predicted"/>
<protein>
    <submittedName>
        <fullName evidence="1">Uncharacterized protein</fullName>
    </submittedName>
</protein>
<accession>U5C4H3</accession>
<dbReference type="Proteomes" id="UP000016843">
    <property type="component" value="Unassembled WGS sequence"/>
</dbReference>
<dbReference type="AlphaFoldDB" id="U5C4H3"/>